<protein>
    <submittedName>
        <fullName evidence="1">Uncharacterized protein</fullName>
    </submittedName>
</protein>
<reference evidence="2" key="1">
    <citation type="submission" date="2019-12" db="EMBL/GenBank/DDBJ databases">
        <title>Complete genome of Terracaulis silvestris 0127_4.</title>
        <authorList>
            <person name="Vieira S."/>
            <person name="Riedel T."/>
            <person name="Sproer C."/>
            <person name="Pascual J."/>
            <person name="Boedeker C."/>
            <person name="Overmann J."/>
        </authorList>
    </citation>
    <scope>NUCLEOTIDE SEQUENCE [LARGE SCALE GENOMIC DNA]</scope>
    <source>
        <strain evidence="2">0127_4</strain>
    </source>
</reference>
<dbReference type="AlphaFoldDB" id="A0A6I6MJZ3"/>
<gene>
    <name evidence="1" type="ORF">DSM104635_00319</name>
</gene>
<dbReference type="Proteomes" id="UP000431269">
    <property type="component" value="Chromosome"/>
</dbReference>
<dbReference type="KEGG" id="tsv:DSM104635_00319"/>
<dbReference type="EMBL" id="CP047045">
    <property type="protein sequence ID" value="QGZ93508.1"/>
    <property type="molecule type" value="Genomic_DNA"/>
</dbReference>
<proteinExistence type="predicted"/>
<accession>A0A6I6MJZ3</accession>
<organism evidence="1 2">
    <name type="scientific">Terricaulis silvestris</name>
    <dbReference type="NCBI Taxonomy" id="2686094"/>
    <lineage>
        <taxon>Bacteria</taxon>
        <taxon>Pseudomonadati</taxon>
        <taxon>Pseudomonadota</taxon>
        <taxon>Alphaproteobacteria</taxon>
        <taxon>Caulobacterales</taxon>
        <taxon>Caulobacteraceae</taxon>
        <taxon>Terricaulis</taxon>
    </lineage>
</organism>
<name>A0A6I6MJZ3_9CAUL</name>
<dbReference type="RefSeq" id="WP_158764509.1">
    <property type="nucleotide sequence ID" value="NZ_CP047045.1"/>
</dbReference>
<sequence length="275" mass="31392">MSDRFEIPSRMTCGVKIEFPESFFRWTILPYAHCFAIAAFAFHVEHGYRRNELLRPKLDDPSDPGIRNWFGLEAHRLNISSFYGALRIEDPSEPFQELSINDEGDLHSVPSFLPGVMFPEEERTRVFDESFPIARTKVKHMLEHSIIIGALDVKGRRESALAKKEQIEWGCFTAGLEWDRHRCLFNLDGAKLYDVELRVSPRVKPEDVDVQQITEEPKARSAKRAGIKDAVNQVWPEGIPKGLTIKERDGAIMAFLERNGVTAPSAKTIQRALKD</sequence>
<evidence type="ECO:0000313" key="1">
    <source>
        <dbReference type="EMBL" id="QGZ93508.1"/>
    </source>
</evidence>
<evidence type="ECO:0000313" key="2">
    <source>
        <dbReference type="Proteomes" id="UP000431269"/>
    </source>
</evidence>
<keyword evidence="2" id="KW-1185">Reference proteome</keyword>